<evidence type="ECO:0000256" key="6">
    <source>
        <dbReference type="ARBA" id="ARBA00023002"/>
    </source>
</evidence>
<dbReference type="EMBL" id="FUUY01000004">
    <property type="protein sequence ID" value="SJX21931.1"/>
    <property type="molecule type" value="Genomic_DNA"/>
</dbReference>
<comment type="cofactor">
    <cofactor evidence="1">
        <name>FAD</name>
        <dbReference type="ChEBI" id="CHEBI:57692"/>
    </cofactor>
</comment>
<dbReference type="GO" id="GO:0004497">
    <property type="term" value="F:monooxygenase activity"/>
    <property type="evidence" value="ECO:0007669"/>
    <property type="project" value="UniProtKB-KW"/>
</dbReference>
<evidence type="ECO:0000256" key="4">
    <source>
        <dbReference type="ARBA" id="ARBA00022827"/>
    </source>
</evidence>
<keyword evidence="5" id="KW-0521">NADP</keyword>
<accession>A0A1R7QCH1</accession>
<evidence type="ECO:0000256" key="2">
    <source>
        <dbReference type="ARBA" id="ARBA00010139"/>
    </source>
</evidence>
<dbReference type="PANTHER" id="PTHR43098:SF3">
    <property type="entry name" value="L-ORNITHINE N(5)-MONOOXYGENASE-RELATED"/>
    <property type="match status" value="1"/>
</dbReference>
<evidence type="ECO:0000256" key="7">
    <source>
        <dbReference type="ARBA" id="ARBA00023033"/>
    </source>
</evidence>
<evidence type="ECO:0000256" key="3">
    <source>
        <dbReference type="ARBA" id="ARBA00022630"/>
    </source>
</evidence>
<keyword evidence="3" id="KW-0285">Flavoprotein</keyword>
<dbReference type="Gene3D" id="3.50.50.60">
    <property type="entry name" value="FAD/NAD(P)-binding domain"/>
    <property type="match status" value="1"/>
</dbReference>
<sequence>MVNLHSTDNGSGLFQNHPEYFQHFKGQLIPSSEIKQHTFTEQRVAIIGTNQHTVTALESICQVAQSVYVFQNAPQFILPKTERGIQRLIQHPLVIKNRRLFNTRIKCLLALRFLETQVQDPWLRHQLKPNSAADKLKFFKSDHYYHALQRDNSKLITWPIVKIREYDIQSLDGAEYPVDVIITTYSH</sequence>
<dbReference type="PANTHER" id="PTHR43098">
    <property type="entry name" value="L-ORNITHINE N(5)-MONOOXYGENASE-RELATED"/>
    <property type="match status" value="1"/>
</dbReference>
<dbReference type="InterPro" id="IPR050775">
    <property type="entry name" value="FAD-binding_Monooxygenases"/>
</dbReference>
<evidence type="ECO:0000256" key="5">
    <source>
        <dbReference type="ARBA" id="ARBA00022857"/>
    </source>
</evidence>
<name>A0A1R7QCH1_ACIJO</name>
<evidence type="ECO:0000313" key="8">
    <source>
        <dbReference type="EMBL" id="SJX21931.1"/>
    </source>
</evidence>
<dbReference type="InterPro" id="IPR036188">
    <property type="entry name" value="FAD/NAD-bd_sf"/>
</dbReference>
<keyword evidence="7" id="KW-0503">Monooxygenase</keyword>
<dbReference type="AlphaFoldDB" id="A0A1R7QCH1"/>
<evidence type="ECO:0008006" key="10">
    <source>
        <dbReference type="Google" id="ProtNLM"/>
    </source>
</evidence>
<comment type="similarity">
    <text evidence="2">Belongs to the FAD-binding monooxygenase family.</text>
</comment>
<keyword evidence="4" id="KW-0274">FAD</keyword>
<evidence type="ECO:0000313" key="9">
    <source>
        <dbReference type="Proteomes" id="UP000196240"/>
    </source>
</evidence>
<protein>
    <recommendedName>
        <fullName evidence="10">Flavoprotein</fullName>
    </recommendedName>
</protein>
<organism evidence="8 9">
    <name type="scientific">Acinetobacter johnsonii</name>
    <dbReference type="NCBI Taxonomy" id="40214"/>
    <lineage>
        <taxon>Bacteria</taxon>
        <taxon>Pseudomonadati</taxon>
        <taxon>Pseudomonadota</taxon>
        <taxon>Gammaproteobacteria</taxon>
        <taxon>Moraxellales</taxon>
        <taxon>Moraxellaceae</taxon>
        <taxon>Acinetobacter</taxon>
    </lineage>
</organism>
<dbReference type="Proteomes" id="UP000196240">
    <property type="component" value="Unassembled WGS sequence"/>
</dbReference>
<proteinExistence type="inferred from homology"/>
<dbReference type="RefSeq" id="WP_087012295.1">
    <property type="nucleotide sequence ID" value="NZ_FUUY01000004.1"/>
</dbReference>
<reference evidence="8 9" key="1">
    <citation type="submission" date="2017-02" db="EMBL/GenBank/DDBJ databases">
        <authorList>
            <person name="Peterson S.W."/>
        </authorList>
    </citation>
    <scope>NUCLEOTIDE SEQUENCE [LARGE SCALE GENOMIC DNA]</scope>
    <source>
        <strain evidence="8">C6</strain>
    </source>
</reference>
<keyword evidence="6" id="KW-0560">Oxidoreductase</keyword>
<dbReference type="SUPFAM" id="SSF51905">
    <property type="entry name" value="FAD/NAD(P)-binding domain"/>
    <property type="match status" value="1"/>
</dbReference>
<evidence type="ECO:0000256" key="1">
    <source>
        <dbReference type="ARBA" id="ARBA00001974"/>
    </source>
</evidence>
<gene>
    <name evidence="8" type="ORF">ACNJC6_01560</name>
</gene>